<evidence type="ECO:0000259" key="2">
    <source>
        <dbReference type="Pfam" id="PF08327"/>
    </source>
</evidence>
<gene>
    <name evidence="3" type="ORF">GCM10017653_26930</name>
</gene>
<dbReference type="Proteomes" id="UP001143330">
    <property type="component" value="Unassembled WGS sequence"/>
</dbReference>
<dbReference type="Pfam" id="PF08327">
    <property type="entry name" value="AHSA1"/>
    <property type="match status" value="1"/>
</dbReference>
<evidence type="ECO:0000313" key="3">
    <source>
        <dbReference type="EMBL" id="GLK84623.1"/>
    </source>
</evidence>
<reference evidence="3" key="2">
    <citation type="submission" date="2023-01" db="EMBL/GenBank/DDBJ databases">
        <authorList>
            <person name="Sun Q."/>
            <person name="Evtushenko L."/>
        </authorList>
    </citation>
    <scope>NUCLEOTIDE SEQUENCE</scope>
    <source>
        <strain evidence="3">VKM B-2789</strain>
    </source>
</reference>
<dbReference type="InterPro" id="IPR023393">
    <property type="entry name" value="START-like_dom_sf"/>
</dbReference>
<feature type="domain" description="Activator of Hsp90 ATPase homologue 1/2-like C-terminal" evidence="2">
    <location>
        <begin position="37"/>
        <end position="168"/>
    </location>
</feature>
<proteinExistence type="inferred from homology"/>
<dbReference type="AlphaFoldDB" id="A0A9W6K0D7"/>
<organism evidence="3 4">
    <name type="scientific">Ancylobacter defluvii</name>
    <dbReference type="NCBI Taxonomy" id="1282440"/>
    <lineage>
        <taxon>Bacteria</taxon>
        <taxon>Pseudomonadati</taxon>
        <taxon>Pseudomonadota</taxon>
        <taxon>Alphaproteobacteria</taxon>
        <taxon>Hyphomicrobiales</taxon>
        <taxon>Xanthobacteraceae</taxon>
        <taxon>Ancylobacter</taxon>
    </lineage>
</organism>
<sequence length="192" mass="21319">MNQHATAQTSAGAFAADGYGTRLSPDTLRFERLLPGPVERVWAYLTEPEKRRRWMADGPMELTPGGQVDLVFRNGELNGGQPTPERFAKYDGEHHNQGIVLACEPNRLLRFSWDGCSAGASEVTFELAPRGEKVLLTVTHQRLASRDAMLSVAGGWHAHLALLASVLEGHERPAIWPLMSRYADEYEARIPK</sequence>
<dbReference type="CDD" id="cd08899">
    <property type="entry name" value="SRPBCC_CalC_Aha1-like_6"/>
    <property type="match status" value="1"/>
</dbReference>
<dbReference type="RefSeq" id="WP_213364500.1">
    <property type="nucleotide sequence ID" value="NZ_BSFM01000014.1"/>
</dbReference>
<keyword evidence="4" id="KW-1185">Reference proteome</keyword>
<accession>A0A9W6K0D7</accession>
<protein>
    <submittedName>
        <fullName evidence="3">ATPase</fullName>
    </submittedName>
</protein>
<evidence type="ECO:0000313" key="4">
    <source>
        <dbReference type="Proteomes" id="UP001143330"/>
    </source>
</evidence>
<reference evidence="3" key="1">
    <citation type="journal article" date="2014" name="Int. J. Syst. Evol. Microbiol.">
        <title>Complete genome sequence of Corynebacterium casei LMG S-19264T (=DSM 44701T), isolated from a smear-ripened cheese.</title>
        <authorList>
            <consortium name="US DOE Joint Genome Institute (JGI-PGF)"/>
            <person name="Walter F."/>
            <person name="Albersmeier A."/>
            <person name="Kalinowski J."/>
            <person name="Ruckert C."/>
        </authorList>
    </citation>
    <scope>NUCLEOTIDE SEQUENCE</scope>
    <source>
        <strain evidence="3">VKM B-2789</strain>
    </source>
</reference>
<name>A0A9W6K0D7_9HYPH</name>
<comment type="similarity">
    <text evidence="1">Belongs to the AHA1 family.</text>
</comment>
<dbReference type="SUPFAM" id="SSF55961">
    <property type="entry name" value="Bet v1-like"/>
    <property type="match status" value="1"/>
</dbReference>
<dbReference type="Gene3D" id="3.30.530.20">
    <property type="match status" value="1"/>
</dbReference>
<comment type="caution">
    <text evidence="3">The sequence shown here is derived from an EMBL/GenBank/DDBJ whole genome shotgun (WGS) entry which is preliminary data.</text>
</comment>
<dbReference type="EMBL" id="BSFM01000014">
    <property type="protein sequence ID" value="GLK84623.1"/>
    <property type="molecule type" value="Genomic_DNA"/>
</dbReference>
<dbReference type="InterPro" id="IPR013538">
    <property type="entry name" value="ASHA1/2-like_C"/>
</dbReference>
<evidence type="ECO:0000256" key="1">
    <source>
        <dbReference type="ARBA" id="ARBA00006817"/>
    </source>
</evidence>